<sequence>MASLRALLSVGIFLLATLLAHGFDHKRVCYFTVGASPGGKTFLPENINATIKRMRALKAINPDLKIMVSIGGNSKTAKVVATIARTRRKRRRFARNCAVFLRRRNIDGLDLSFRHPLSGPSSTLRRYQYSYLVKALRRGFRIYGRRRKRPALLLSASVDPRKEVVDRAYNVKHIAKKLDWISVNAFDLLDPRRRTLQHHTALYGSAKAPKQDRDLNVADVLNYWVRKGVPKRKLLLGLSAHGRVFKLLSDTKHRIGDPTGKAKPRILSYAQVCVFGGLIVRQNEMKVPYAYNKHSWVGFDDPESLREKVRWMKKNGFGGFSFSSLNLDDFTGSACHKASFPLLTAASGVLARPSVTHARPSFTQVRPSVPQAKHFYSPVKQSTLPHDSADVPNAAVDSGPKKRQKRLVSNQ</sequence>
<dbReference type="InterPro" id="IPR050314">
    <property type="entry name" value="Glycosyl_Hydrlase_18"/>
</dbReference>
<dbReference type="Proteomes" id="UP001209878">
    <property type="component" value="Unassembled WGS sequence"/>
</dbReference>
<keyword evidence="2" id="KW-0732">Signal</keyword>
<dbReference type="GO" id="GO:0005576">
    <property type="term" value="C:extracellular region"/>
    <property type="evidence" value="ECO:0007669"/>
    <property type="project" value="TreeGrafter"/>
</dbReference>
<protein>
    <recommendedName>
        <fullName evidence="3">GH18 domain-containing protein</fullName>
    </recommendedName>
</protein>
<reference evidence="4" key="1">
    <citation type="journal article" date="2023" name="Mol. Biol. Evol.">
        <title>Third-Generation Sequencing Reveals the Adaptive Role of the Epigenome in Three Deep-Sea Polychaetes.</title>
        <authorList>
            <person name="Perez M."/>
            <person name="Aroh O."/>
            <person name="Sun Y."/>
            <person name="Lan Y."/>
            <person name="Juniper S.K."/>
            <person name="Young C.R."/>
            <person name="Angers B."/>
            <person name="Qian P.Y."/>
        </authorList>
    </citation>
    <scope>NUCLEOTIDE SEQUENCE</scope>
    <source>
        <strain evidence="4">R07B-5</strain>
    </source>
</reference>
<evidence type="ECO:0000259" key="3">
    <source>
        <dbReference type="PROSITE" id="PS51910"/>
    </source>
</evidence>
<dbReference type="Gene3D" id="3.10.50.10">
    <property type="match status" value="1"/>
</dbReference>
<dbReference type="InterPro" id="IPR017853">
    <property type="entry name" value="GH"/>
</dbReference>
<dbReference type="SUPFAM" id="SSF51445">
    <property type="entry name" value="(Trans)glycosidases"/>
    <property type="match status" value="1"/>
</dbReference>
<proteinExistence type="predicted"/>
<gene>
    <name evidence="4" type="ORF">NP493_622g01001</name>
</gene>
<dbReference type="EMBL" id="JAODUO010000622">
    <property type="protein sequence ID" value="KAK2177027.1"/>
    <property type="molecule type" value="Genomic_DNA"/>
</dbReference>
<accession>A0AAD9KT45</accession>
<dbReference type="PROSITE" id="PS51910">
    <property type="entry name" value="GH18_2"/>
    <property type="match status" value="1"/>
</dbReference>
<dbReference type="Gene3D" id="3.20.20.80">
    <property type="entry name" value="Glycosidases"/>
    <property type="match status" value="1"/>
</dbReference>
<dbReference type="Pfam" id="PF00704">
    <property type="entry name" value="Glyco_hydro_18"/>
    <property type="match status" value="1"/>
</dbReference>
<name>A0AAD9KT45_RIDPI</name>
<dbReference type="GO" id="GO:0004568">
    <property type="term" value="F:chitinase activity"/>
    <property type="evidence" value="ECO:0007669"/>
    <property type="project" value="TreeGrafter"/>
</dbReference>
<comment type="caution">
    <text evidence="4">The sequence shown here is derived from an EMBL/GenBank/DDBJ whole genome shotgun (WGS) entry which is preliminary data.</text>
</comment>
<dbReference type="InterPro" id="IPR001223">
    <property type="entry name" value="Glyco_hydro18_cat"/>
</dbReference>
<feature type="compositionally biased region" description="Basic residues" evidence="1">
    <location>
        <begin position="401"/>
        <end position="411"/>
    </location>
</feature>
<dbReference type="GO" id="GO:0006032">
    <property type="term" value="P:chitin catabolic process"/>
    <property type="evidence" value="ECO:0007669"/>
    <property type="project" value="TreeGrafter"/>
</dbReference>
<feature type="signal peptide" evidence="2">
    <location>
        <begin position="1"/>
        <end position="22"/>
    </location>
</feature>
<dbReference type="GO" id="GO:0008061">
    <property type="term" value="F:chitin binding"/>
    <property type="evidence" value="ECO:0007669"/>
    <property type="project" value="InterPro"/>
</dbReference>
<dbReference type="GO" id="GO:0005975">
    <property type="term" value="P:carbohydrate metabolic process"/>
    <property type="evidence" value="ECO:0007669"/>
    <property type="project" value="InterPro"/>
</dbReference>
<dbReference type="PANTHER" id="PTHR11177:SF317">
    <property type="entry name" value="CHITINASE 12-RELATED"/>
    <property type="match status" value="1"/>
</dbReference>
<evidence type="ECO:0000313" key="4">
    <source>
        <dbReference type="EMBL" id="KAK2177027.1"/>
    </source>
</evidence>
<dbReference type="SMART" id="SM00636">
    <property type="entry name" value="Glyco_18"/>
    <property type="match status" value="1"/>
</dbReference>
<evidence type="ECO:0000256" key="1">
    <source>
        <dbReference type="SAM" id="MobiDB-lite"/>
    </source>
</evidence>
<dbReference type="PANTHER" id="PTHR11177">
    <property type="entry name" value="CHITINASE"/>
    <property type="match status" value="1"/>
</dbReference>
<keyword evidence="5" id="KW-1185">Reference proteome</keyword>
<dbReference type="InterPro" id="IPR029070">
    <property type="entry name" value="Chitinase_insertion_sf"/>
</dbReference>
<feature type="chain" id="PRO_5042172325" description="GH18 domain-containing protein" evidence="2">
    <location>
        <begin position="23"/>
        <end position="411"/>
    </location>
</feature>
<dbReference type="SUPFAM" id="SSF54556">
    <property type="entry name" value="Chitinase insertion domain"/>
    <property type="match status" value="1"/>
</dbReference>
<evidence type="ECO:0000313" key="5">
    <source>
        <dbReference type="Proteomes" id="UP001209878"/>
    </source>
</evidence>
<organism evidence="4 5">
    <name type="scientific">Ridgeia piscesae</name>
    <name type="common">Tubeworm</name>
    <dbReference type="NCBI Taxonomy" id="27915"/>
    <lineage>
        <taxon>Eukaryota</taxon>
        <taxon>Metazoa</taxon>
        <taxon>Spiralia</taxon>
        <taxon>Lophotrochozoa</taxon>
        <taxon>Annelida</taxon>
        <taxon>Polychaeta</taxon>
        <taxon>Sedentaria</taxon>
        <taxon>Canalipalpata</taxon>
        <taxon>Sabellida</taxon>
        <taxon>Siboglinidae</taxon>
        <taxon>Ridgeia</taxon>
    </lineage>
</organism>
<feature type="domain" description="GH18" evidence="3">
    <location>
        <begin position="1"/>
        <end position="353"/>
    </location>
</feature>
<feature type="region of interest" description="Disordered" evidence="1">
    <location>
        <begin position="379"/>
        <end position="411"/>
    </location>
</feature>
<dbReference type="InterPro" id="IPR011583">
    <property type="entry name" value="Chitinase_II/V-like_cat"/>
</dbReference>
<dbReference type="AlphaFoldDB" id="A0AAD9KT45"/>
<evidence type="ECO:0000256" key="2">
    <source>
        <dbReference type="SAM" id="SignalP"/>
    </source>
</evidence>